<evidence type="ECO:0008006" key="8">
    <source>
        <dbReference type="Google" id="ProtNLM"/>
    </source>
</evidence>
<reference evidence="3 7" key="3">
    <citation type="journal article" date="2020" name="Biotechnol. Biofuels">
        <title>New insights from the biogas microbiome by comprehensive genome-resolved metagenomics of nearly 1600 species originating from multiple anaerobic digesters.</title>
        <authorList>
            <person name="Campanaro S."/>
            <person name="Treu L."/>
            <person name="Rodriguez-R L.M."/>
            <person name="Kovalovszki A."/>
            <person name="Ziels R.M."/>
            <person name="Maus I."/>
            <person name="Zhu X."/>
            <person name="Kougias P.G."/>
            <person name="Basile A."/>
            <person name="Luo G."/>
            <person name="Schluter A."/>
            <person name="Konstantinidis K.T."/>
            <person name="Angelidaki I."/>
        </authorList>
    </citation>
    <scope>NUCLEOTIDE SEQUENCE [LARGE SCALE GENOMIC DNA]</scope>
    <source>
        <strain evidence="3">AS07pgkLD_105</strain>
    </source>
</reference>
<dbReference type="EMBL" id="FOQC01000014">
    <property type="protein sequence ID" value="SFH76821.1"/>
    <property type="molecule type" value="Genomic_DNA"/>
</dbReference>
<feature type="transmembrane region" description="Helical" evidence="1">
    <location>
        <begin position="72"/>
        <end position="92"/>
    </location>
</feature>
<evidence type="ECO:0000313" key="5">
    <source>
        <dbReference type="Proteomes" id="UP000195947"/>
    </source>
</evidence>
<keyword evidence="1" id="KW-1133">Transmembrane helix</keyword>
<dbReference type="AlphaFoldDB" id="A0A143YJ53"/>
<reference evidence="2 5" key="1">
    <citation type="submission" date="2016-02" db="EMBL/GenBank/DDBJ databases">
        <authorList>
            <person name="Strepis N."/>
        </authorList>
    </citation>
    <scope>NUCLEOTIDE SEQUENCE [LARGE SCALE GENOMIC DNA]</scope>
    <source>
        <strain evidence="2">Trichococcus flocculiformis</strain>
    </source>
</reference>
<dbReference type="EMBL" id="JAAZCD010000143">
    <property type="protein sequence ID" value="NLD31856.1"/>
    <property type="molecule type" value="Genomic_DNA"/>
</dbReference>
<keyword evidence="1" id="KW-0812">Transmembrane</keyword>
<dbReference type="EMBL" id="FJMZ01000007">
    <property type="protein sequence ID" value="CZQ88411.1"/>
    <property type="molecule type" value="Genomic_DNA"/>
</dbReference>
<organism evidence="4 6">
    <name type="scientific">Trichococcus flocculiformis</name>
    <dbReference type="NCBI Taxonomy" id="82803"/>
    <lineage>
        <taxon>Bacteria</taxon>
        <taxon>Bacillati</taxon>
        <taxon>Bacillota</taxon>
        <taxon>Bacilli</taxon>
        <taxon>Lactobacillales</taxon>
        <taxon>Carnobacteriaceae</taxon>
        <taxon>Trichococcus</taxon>
    </lineage>
</organism>
<name>A0A143YJ53_9LACT</name>
<keyword evidence="5" id="KW-1185">Reference proteome</keyword>
<reference evidence="4 6" key="2">
    <citation type="submission" date="2016-10" db="EMBL/GenBank/DDBJ databases">
        <authorList>
            <person name="Varghese N."/>
            <person name="Submissions S."/>
        </authorList>
    </citation>
    <scope>NUCLEOTIDE SEQUENCE [LARGE SCALE GENOMIC DNA]</scope>
    <source>
        <strain evidence="4 6">DSM 2094</strain>
    </source>
</reference>
<dbReference type="Proteomes" id="UP000199686">
    <property type="component" value="Unassembled WGS sequence"/>
</dbReference>
<evidence type="ECO:0000313" key="7">
    <source>
        <dbReference type="Proteomes" id="UP000589373"/>
    </source>
</evidence>
<evidence type="ECO:0000256" key="1">
    <source>
        <dbReference type="SAM" id="Phobius"/>
    </source>
</evidence>
<dbReference type="OrthoDB" id="2166059at2"/>
<keyword evidence="1" id="KW-0472">Membrane</keyword>
<protein>
    <recommendedName>
        <fullName evidence="8">DUF3784 domain-containing protein</fullName>
    </recommendedName>
</protein>
<gene>
    <name evidence="3" type="ORF">GX662_06295</name>
    <name evidence="4" type="ORF">SAMN04488507_10142</name>
    <name evidence="2" type="ORF">TFLO_994</name>
</gene>
<proteinExistence type="predicted"/>
<evidence type="ECO:0000313" key="6">
    <source>
        <dbReference type="Proteomes" id="UP000199686"/>
    </source>
</evidence>
<evidence type="ECO:0000313" key="4">
    <source>
        <dbReference type="EMBL" id="SFH76821.1"/>
    </source>
</evidence>
<evidence type="ECO:0000313" key="2">
    <source>
        <dbReference type="EMBL" id="CZQ88411.1"/>
    </source>
</evidence>
<feature type="transmembrane region" description="Helical" evidence="1">
    <location>
        <begin position="6"/>
        <end position="31"/>
    </location>
</feature>
<dbReference type="Proteomes" id="UP000589373">
    <property type="component" value="Unassembled WGS sequence"/>
</dbReference>
<comment type="caution">
    <text evidence="4">The sequence shown here is derived from an EMBL/GenBank/DDBJ whole genome shotgun (WGS) entry which is preliminary data.</text>
</comment>
<feature type="transmembrane region" description="Helical" evidence="1">
    <location>
        <begin position="43"/>
        <end position="66"/>
    </location>
</feature>
<accession>A0A143YJ53</accession>
<evidence type="ECO:0000313" key="3">
    <source>
        <dbReference type="EMBL" id="NLD31856.1"/>
    </source>
</evidence>
<dbReference type="Proteomes" id="UP000195947">
    <property type="component" value="Unassembled WGS sequence"/>
</dbReference>
<sequence>MLELLIALFSLLLVSTGLFMTLKGPTVFVLAPDRITEQQRQQIWLFFRNGGALYMLIGFLCLLTIFFRSTLLYVFAVLISSGYTALFSIRLAGMMKDQSH</sequence>
<dbReference type="RefSeq" id="WP_068560135.1">
    <property type="nucleotide sequence ID" value="NZ_CP089787.1"/>
</dbReference>